<feature type="chain" id="PRO_5044577883" description="Phosphoribosyl-AMP cyclohydrolase" evidence="1">
    <location>
        <begin position="27"/>
        <end position="192"/>
    </location>
</feature>
<evidence type="ECO:0008006" key="6">
    <source>
        <dbReference type="Google" id="ProtNLM"/>
    </source>
</evidence>
<dbReference type="Proteomes" id="UP000234483">
    <property type="component" value="Unassembled WGS sequence"/>
</dbReference>
<evidence type="ECO:0000313" key="4">
    <source>
        <dbReference type="Proteomes" id="UP000234483"/>
    </source>
</evidence>
<dbReference type="EMBL" id="PJRQ01000024">
    <property type="protein sequence ID" value="PLR14911.1"/>
    <property type="molecule type" value="Genomic_DNA"/>
</dbReference>
<evidence type="ECO:0000313" key="3">
    <source>
        <dbReference type="EMBL" id="PLR14911.1"/>
    </source>
</evidence>
<sequence length="192" mass="20723">MTSTNRRALIASAFALAAVAGSSAPAAAQAIPPRVSEAEVRAAAEAWGKGLVSISTAYNEDEANFEKAKAVASAFIDKAYGYDLGPVLFKPTLTREPYTFRTTKVGAMAYFVGHDKAYPYDDGFALLPWRSVTYKPVGIQINGAVASTMGKLELRDKDGNLTVVDKTWVFKKDDRGALRIIVHHSSLPFVGY</sequence>
<gene>
    <name evidence="2" type="ORF">C1707_25140</name>
    <name evidence="3" type="ORF">CFHF_13195</name>
</gene>
<evidence type="ECO:0000313" key="5">
    <source>
        <dbReference type="Proteomes" id="UP000281192"/>
    </source>
</evidence>
<reference evidence="3 4" key="1">
    <citation type="submission" date="2017-12" db="EMBL/GenBank/DDBJ databases">
        <title>The genome sequence of Caulobacter flavus CGMCC1 15093.</title>
        <authorList>
            <person name="Gao J."/>
            <person name="Mao X."/>
            <person name="Sun J."/>
        </authorList>
    </citation>
    <scope>NUCLEOTIDE SEQUENCE [LARGE SCALE GENOMIC DNA]</scope>
    <source>
        <strain evidence="3 4">CGMCC1 15093</strain>
    </source>
</reference>
<dbReference type="RefSeq" id="WP_101713449.1">
    <property type="nucleotide sequence ID" value="NZ_CP026100.1"/>
</dbReference>
<dbReference type="KEGG" id="cfh:C1707_25140"/>
<dbReference type="AlphaFoldDB" id="A0A2N5CTF2"/>
<dbReference type="InterPro" id="IPR006311">
    <property type="entry name" value="TAT_signal"/>
</dbReference>
<dbReference type="PROSITE" id="PS51318">
    <property type="entry name" value="TAT"/>
    <property type="match status" value="1"/>
</dbReference>
<accession>A0A2N5CTF2</accession>
<dbReference type="OrthoDB" id="9807600at2"/>
<dbReference type="EMBL" id="CP026100">
    <property type="protein sequence ID" value="AYV49265.1"/>
    <property type="molecule type" value="Genomic_DNA"/>
</dbReference>
<organism evidence="3 4">
    <name type="scientific">Caulobacter flavus</name>
    <dbReference type="NCBI Taxonomy" id="1679497"/>
    <lineage>
        <taxon>Bacteria</taxon>
        <taxon>Pseudomonadati</taxon>
        <taxon>Pseudomonadota</taxon>
        <taxon>Alphaproteobacteria</taxon>
        <taxon>Caulobacterales</taxon>
        <taxon>Caulobacteraceae</taxon>
        <taxon>Caulobacter</taxon>
    </lineage>
</organism>
<feature type="signal peptide" evidence="1">
    <location>
        <begin position="1"/>
        <end position="26"/>
    </location>
</feature>
<protein>
    <recommendedName>
        <fullName evidence="6">Phosphoribosyl-AMP cyclohydrolase</fullName>
    </recommendedName>
</protein>
<keyword evidence="1" id="KW-0732">Signal</keyword>
<name>A0A2N5CTF2_9CAUL</name>
<proteinExistence type="predicted"/>
<evidence type="ECO:0000256" key="1">
    <source>
        <dbReference type="SAM" id="SignalP"/>
    </source>
</evidence>
<dbReference type="PIRSF" id="PIRSF028288">
    <property type="entry name" value="UCP028288"/>
    <property type="match status" value="1"/>
</dbReference>
<dbReference type="Proteomes" id="UP000281192">
    <property type="component" value="Chromosome"/>
</dbReference>
<reference evidence="2 5" key="2">
    <citation type="submission" date="2018-01" db="EMBL/GenBank/DDBJ databases">
        <title>Complete genome sequence of Caulobacter flavus RHGG3.</title>
        <authorList>
            <person name="Yang E."/>
        </authorList>
    </citation>
    <scope>NUCLEOTIDE SEQUENCE [LARGE SCALE GENOMIC DNA]</scope>
    <source>
        <strain evidence="2 5">RHGG3</strain>
    </source>
</reference>
<dbReference type="Gene3D" id="3.10.450.50">
    <property type="match status" value="1"/>
</dbReference>
<dbReference type="InterPro" id="IPR016878">
    <property type="entry name" value="MICAH-like"/>
</dbReference>
<keyword evidence="5" id="KW-1185">Reference proteome</keyword>
<evidence type="ECO:0000313" key="2">
    <source>
        <dbReference type="EMBL" id="AYV49265.1"/>
    </source>
</evidence>